<keyword evidence="2" id="KW-1185">Reference proteome</keyword>
<comment type="caution">
    <text evidence="1">The sequence shown here is derived from an EMBL/GenBank/DDBJ whole genome shotgun (WGS) entry which is preliminary data.</text>
</comment>
<protein>
    <submittedName>
        <fullName evidence="1">Uncharacterized protein</fullName>
    </submittedName>
</protein>
<feature type="non-terminal residue" evidence="1">
    <location>
        <position position="1"/>
    </location>
</feature>
<evidence type="ECO:0000313" key="2">
    <source>
        <dbReference type="Proteomes" id="UP000237246"/>
    </source>
</evidence>
<evidence type="ECO:0000313" key="1">
    <source>
        <dbReference type="EMBL" id="POI20283.1"/>
    </source>
</evidence>
<reference evidence="1 2" key="1">
    <citation type="submission" date="2018-01" db="EMBL/GenBank/DDBJ databases">
        <title>Comparison of the Chinese Bamboo Partridge and Red Junglefowl genome sequences highlights the importance of demography in genome evolution.</title>
        <authorList>
            <person name="Tiley G.P."/>
            <person name="Kimball R.T."/>
            <person name="Braun E.L."/>
            <person name="Burleigh J.G."/>
        </authorList>
    </citation>
    <scope>NUCLEOTIDE SEQUENCE [LARGE SCALE GENOMIC DNA]</scope>
    <source>
        <strain evidence="1">RTK389</strain>
        <tissue evidence="1">Blood</tissue>
    </source>
</reference>
<proteinExistence type="predicted"/>
<sequence length="55" mass="6082">PGRAGLGQGQLRSLPPPLPFLLSQQAPVKLVPFICDYPSLQASDKWPHRIHLRSP</sequence>
<dbReference type="Proteomes" id="UP000237246">
    <property type="component" value="Unassembled WGS sequence"/>
</dbReference>
<gene>
    <name evidence="1" type="ORF">CIB84_015969</name>
</gene>
<accession>A0A2P4S854</accession>
<dbReference type="AlphaFoldDB" id="A0A2P4S854"/>
<name>A0A2P4S854_BAMTH</name>
<dbReference type="EMBL" id="PPHD01085654">
    <property type="protein sequence ID" value="POI20283.1"/>
    <property type="molecule type" value="Genomic_DNA"/>
</dbReference>
<organism evidence="1 2">
    <name type="scientific">Bambusicola thoracicus</name>
    <name type="common">Chinese bamboo-partridge</name>
    <name type="synonym">Perdix thoracica</name>
    <dbReference type="NCBI Taxonomy" id="9083"/>
    <lineage>
        <taxon>Eukaryota</taxon>
        <taxon>Metazoa</taxon>
        <taxon>Chordata</taxon>
        <taxon>Craniata</taxon>
        <taxon>Vertebrata</taxon>
        <taxon>Euteleostomi</taxon>
        <taxon>Archelosauria</taxon>
        <taxon>Archosauria</taxon>
        <taxon>Dinosauria</taxon>
        <taxon>Saurischia</taxon>
        <taxon>Theropoda</taxon>
        <taxon>Coelurosauria</taxon>
        <taxon>Aves</taxon>
        <taxon>Neognathae</taxon>
        <taxon>Galloanserae</taxon>
        <taxon>Galliformes</taxon>
        <taxon>Phasianidae</taxon>
        <taxon>Perdicinae</taxon>
        <taxon>Bambusicola</taxon>
    </lineage>
</organism>